<proteinExistence type="inferred from homology"/>
<dbReference type="GO" id="GO:0008137">
    <property type="term" value="F:NADH dehydrogenase (ubiquinone) activity"/>
    <property type="evidence" value="ECO:0007669"/>
    <property type="project" value="InterPro"/>
</dbReference>
<dbReference type="GO" id="GO:0051287">
    <property type="term" value="F:NAD binding"/>
    <property type="evidence" value="ECO:0007669"/>
    <property type="project" value="UniProtKB-UniRule"/>
</dbReference>
<dbReference type="GO" id="GO:0045333">
    <property type="term" value="P:cellular respiration"/>
    <property type="evidence" value="ECO:0007669"/>
    <property type="project" value="TreeGrafter"/>
</dbReference>
<dbReference type="Gene3D" id="3.10.20.600">
    <property type="match status" value="1"/>
</dbReference>
<dbReference type="InterPro" id="IPR050837">
    <property type="entry name" value="ComplexI_51kDa_subunit"/>
</dbReference>
<sequence length="444" mass="48412">MATTAFEPLISAAWGKPNSWKLDEYKKRGGYKGLEKALEMAPAQIIDEVKKSNLRGRGGAGFPTGLKWSFVPKDSPKPKYLAVNGDESEPGTFKDRYILEHDPHMMLEGIAIASYALGVHTCYVYLRGEFKFQAERTNAAIREAYAAGIFGKKVLGKDYQLDCYVVRGAGAYICGEETALLESLEGKKGWPRLKPPFPAVVGLFGSPTVVNNVETLASVPHIFTRGPAWYAGLGTDKSGGTRLVCLSGTVNRPGVYEVPLEATFNQLIFDDKYGRGLPAGRKVKAVIPGGSSAPILSPDELDVAMEFEAVKVKQTMAGSGGVIVMDDTTCMVRSLWRVARFYAEESCGQCTPCREGTPWQTRLLRKLEEGRGEPGDVEILSNVASSIAPYPPIGLGNTICALGDAAALPTHSFLMRFRDEFEAHIREHRCPFGDKPWGAFGDWS</sequence>
<dbReference type="GO" id="GO:0010181">
    <property type="term" value="F:FMN binding"/>
    <property type="evidence" value="ECO:0007669"/>
    <property type="project" value="InterPro"/>
</dbReference>
<evidence type="ECO:0000256" key="9">
    <source>
        <dbReference type="ARBA" id="ARBA00023004"/>
    </source>
</evidence>
<keyword evidence="5 13" id="KW-0285">Flavoprotein</keyword>
<evidence type="ECO:0000256" key="11">
    <source>
        <dbReference type="ARBA" id="ARBA00023027"/>
    </source>
</evidence>
<dbReference type="PANTHER" id="PTHR11780:SF10">
    <property type="entry name" value="NADH DEHYDROGENASE [UBIQUINONE] FLAVOPROTEIN 1, MITOCHONDRIAL"/>
    <property type="match status" value="1"/>
</dbReference>
<dbReference type="Pfam" id="PF10589">
    <property type="entry name" value="NADH_4Fe-4S"/>
    <property type="match status" value="1"/>
</dbReference>
<evidence type="ECO:0000256" key="3">
    <source>
        <dbReference type="ARBA" id="ARBA00007523"/>
    </source>
</evidence>
<comment type="cofactor">
    <cofactor evidence="1 13">
        <name>FMN</name>
        <dbReference type="ChEBI" id="CHEBI:58210"/>
    </cofactor>
</comment>
<evidence type="ECO:0000256" key="8">
    <source>
        <dbReference type="ARBA" id="ARBA00022967"/>
    </source>
</evidence>
<evidence type="ECO:0000256" key="5">
    <source>
        <dbReference type="ARBA" id="ARBA00022630"/>
    </source>
</evidence>
<keyword evidence="9 13" id="KW-0408">Iron</keyword>
<dbReference type="RefSeq" id="WP_047855418.1">
    <property type="nucleotide sequence ID" value="NZ_CP011509.1"/>
</dbReference>
<keyword evidence="18" id="KW-1185">Reference proteome</keyword>
<reference evidence="15 17" key="1">
    <citation type="submission" date="2015-05" db="EMBL/GenBank/DDBJ databases">
        <title>Genome assembly of Archangium gephyra DSM 2261.</title>
        <authorList>
            <person name="Sharma G."/>
            <person name="Subramanian S."/>
        </authorList>
    </citation>
    <scope>NUCLEOTIDE SEQUENCE [LARGE SCALE GENOMIC DNA]</scope>
    <source>
        <strain evidence="15 17">DSM 2261</strain>
    </source>
</reference>
<keyword evidence="13" id="KW-0874">Quinone</keyword>
<evidence type="ECO:0000313" key="15">
    <source>
        <dbReference type="EMBL" id="AKJ00643.1"/>
    </source>
</evidence>
<dbReference type="Proteomes" id="UP000035579">
    <property type="component" value="Chromosome"/>
</dbReference>
<evidence type="ECO:0000256" key="10">
    <source>
        <dbReference type="ARBA" id="ARBA00023014"/>
    </source>
</evidence>
<keyword evidence="8" id="KW-1278">Translocase</keyword>
<dbReference type="NCBIfam" id="TIGR01959">
    <property type="entry name" value="nuoF_fam"/>
    <property type="match status" value="1"/>
</dbReference>
<dbReference type="KEGG" id="age:AA314_02269"/>
<keyword evidence="7 13" id="KW-0479">Metal-binding</keyword>
<dbReference type="GO" id="GO:0003954">
    <property type="term" value="F:NADH dehydrogenase activity"/>
    <property type="evidence" value="ECO:0007669"/>
    <property type="project" value="TreeGrafter"/>
</dbReference>
<evidence type="ECO:0000313" key="18">
    <source>
        <dbReference type="Proteomes" id="UP000256345"/>
    </source>
</evidence>
<comment type="cofactor">
    <cofactor evidence="2 13">
        <name>[4Fe-4S] cluster</name>
        <dbReference type="ChEBI" id="CHEBI:49883"/>
    </cofactor>
</comment>
<dbReference type="Gene3D" id="3.40.50.11540">
    <property type="entry name" value="NADH-ubiquinone oxidoreductase 51kDa subunit"/>
    <property type="match status" value="1"/>
</dbReference>
<dbReference type="FunFam" id="1.20.1440.230:FF:000001">
    <property type="entry name" value="Mitochondrial NADH dehydrogenase flavoprotein 1"/>
    <property type="match status" value="1"/>
</dbReference>
<dbReference type="Proteomes" id="UP000256345">
    <property type="component" value="Unassembled WGS sequence"/>
</dbReference>
<accession>A0AAC8TCC0</accession>
<comment type="catalytic activity">
    <reaction evidence="12 13">
        <text>a quinone + NADH + 5 H(+)(in) = a quinol + NAD(+) + 4 H(+)(out)</text>
        <dbReference type="Rhea" id="RHEA:57888"/>
        <dbReference type="ChEBI" id="CHEBI:15378"/>
        <dbReference type="ChEBI" id="CHEBI:24646"/>
        <dbReference type="ChEBI" id="CHEBI:57540"/>
        <dbReference type="ChEBI" id="CHEBI:57945"/>
        <dbReference type="ChEBI" id="CHEBI:132124"/>
    </reaction>
</comment>
<dbReference type="InterPro" id="IPR037225">
    <property type="entry name" value="Nuo51_FMN-bd_sf"/>
</dbReference>
<keyword evidence="10 13" id="KW-0411">Iron-sulfur</keyword>
<dbReference type="InterPro" id="IPR019575">
    <property type="entry name" value="Nuop51_4Fe4S-bd"/>
</dbReference>
<evidence type="ECO:0000256" key="12">
    <source>
        <dbReference type="ARBA" id="ARBA00047712"/>
    </source>
</evidence>
<feature type="domain" description="NADH-ubiquinone oxidoreductase 51kDa subunit iron-sulphur binding" evidence="14">
    <location>
        <begin position="332"/>
        <end position="377"/>
    </location>
</feature>
<dbReference type="EMBL" id="QUMU01000020">
    <property type="protein sequence ID" value="REG20687.1"/>
    <property type="molecule type" value="Genomic_DNA"/>
</dbReference>
<dbReference type="NCBIfam" id="NF010120">
    <property type="entry name" value="PRK13596.1"/>
    <property type="match status" value="1"/>
</dbReference>
<dbReference type="GO" id="GO:0048038">
    <property type="term" value="F:quinone binding"/>
    <property type="evidence" value="ECO:0007669"/>
    <property type="project" value="UniProtKB-KW"/>
</dbReference>
<evidence type="ECO:0000313" key="17">
    <source>
        <dbReference type="Proteomes" id="UP000035579"/>
    </source>
</evidence>
<dbReference type="GO" id="GO:0051539">
    <property type="term" value="F:4 iron, 4 sulfur cluster binding"/>
    <property type="evidence" value="ECO:0007669"/>
    <property type="project" value="UniProtKB-UniRule"/>
</dbReference>
<name>A0AAC8TCC0_9BACT</name>
<dbReference type="SMART" id="SM00928">
    <property type="entry name" value="NADH_4Fe-4S"/>
    <property type="match status" value="1"/>
</dbReference>
<dbReference type="PROSITE" id="PS00644">
    <property type="entry name" value="COMPLEX1_51K_1"/>
    <property type="match status" value="1"/>
</dbReference>
<evidence type="ECO:0000256" key="6">
    <source>
        <dbReference type="ARBA" id="ARBA00022643"/>
    </source>
</evidence>
<evidence type="ECO:0000256" key="13">
    <source>
        <dbReference type="RuleBase" id="RU364066"/>
    </source>
</evidence>
<keyword evidence="4 13" id="KW-0004">4Fe-4S</keyword>
<comment type="similarity">
    <text evidence="3 13">Belongs to the complex I 51 kDa subunit family.</text>
</comment>
<dbReference type="InterPro" id="IPR001949">
    <property type="entry name" value="NADH-UbQ_OxRdtase_51kDa_CS"/>
</dbReference>
<evidence type="ECO:0000256" key="7">
    <source>
        <dbReference type="ARBA" id="ARBA00022723"/>
    </source>
</evidence>
<dbReference type="GO" id="GO:0046872">
    <property type="term" value="F:metal ion binding"/>
    <property type="evidence" value="ECO:0007669"/>
    <property type="project" value="UniProtKB-KW"/>
</dbReference>
<protein>
    <recommendedName>
        <fullName evidence="13">NADH-quinone oxidoreductase subunit F</fullName>
        <ecNumber evidence="13">7.1.1.-</ecNumber>
    </recommendedName>
</protein>
<evidence type="ECO:0000259" key="14">
    <source>
        <dbReference type="SMART" id="SM00928"/>
    </source>
</evidence>
<dbReference type="InterPro" id="IPR011537">
    <property type="entry name" value="NADH-UbQ_OxRdtase_suF"/>
</dbReference>
<organism evidence="15 17">
    <name type="scientific">Archangium gephyra</name>
    <dbReference type="NCBI Taxonomy" id="48"/>
    <lineage>
        <taxon>Bacteria</taxon>
        <taxon>Pseudomonadati</taxon>
        <taxon>Myxococcota</taxon>
        <taxon>Myxococcia</taxon>
        <taxon>Myxococcales</taxon>
        <taxon>Cystobacterineae</taxon>
        <taxon>Archangiaceae</taxon>
        <taxon>Archangium</taxon>
    </lineage>
</organism>
<keyword evidence="6 13" id="KW-0288">FMN</keyword>
<dbReference type="PROSITE" id="PS00645">
    <property type="entry name" value="COMPLEX1_51K_2"/>
    <property type="match status" value="1"/>
</dbReference>
<dbReference type="FunFam" id="3.40.50.11540:FF:000001">
    <property type="entry name" value="NADH dehydrogenase [ubiquinone] flavoprotein 1, mitochondrial"/>
    <property type="match status" value="1"/>
</dbReference>
<dbReference type="Pfam" id="PF01512">
    <property type="entry name" value="Complex1_51K"/>
    <property type="match status" value="1"/>
</dbReference>
<evidence type="ECO:0000256" key="2">
    <source>
        <dbReference type="ARBA" id="ARBA00001966"/>
    </source>
</evidence>
<reference evidence="16 18" key="2">
    <citation type="submission" date="2018-08" db="EMBL/GenBank/DDBJ databases">
        <title>Genomic Encyclopedia of Archaeal and Bacterial Type Strains, Phase II (KMG-II): from individual species to whole genera.</title>
        <authorList>
            <person name="Goeker M."/>
        </authorList>
    </citation>
    <scope>NUCLEOTIDE SEQUENCE [LARGE SCALE GENOMIC DNA]</scope>
    <source>
        <strain evidence="16 18">DSM 2261</strain>
    </source>
</reference>
<comment type="function">
    <text evidence="13">NDH-1 shuttles electrons from NADH, via FMN and iron-sulfur (Fe-S) centers, to quinones in the respiratory chain.</text>
</comment>
<dbReference type="EC" id="7.1.1.-" evidence="13"/>
<dbReference type="SUPFAM" id="SSF140490">
    <property type="entry name" value="Nqo1C-terminal domain-like"/>
    <property type="match status" value="1"/>
</dbReference>
<evidence type="ECO:0000256" key="4">
    <source>
        <dbReference type="ARBA" id="ARBA00022485"/>
    </source>
</evidence>
<evidence type="ECO:0000313" key="16">
    <source>
        <dbReference type="EMBL" id="REG20687.1"/>
    </source>
</evidence>
<dbReference type="PANTHER" id="PTHR11780">
    <property type="entry name" value="NADH-UBIQUINONE OXIDOREDUCTASE FLAVOPROTEIN 1 NDUFV1"/>
    <property type="match status" value="1"/>
</dbReference>
<dbReference type="SUPFAM" id="SSF142019">
    <property type="entry name" value="Nqo1 FMN-binding domain-like"/>
    <property type="match status" value="1"/>
</dbReference>
<gene>
    <name evidence="15" type="ORF">AA314_02269</name>
    <name evidence="16" type="ORF">ATI61_12043</name>
</gene>
<dbReference type="SUPFAM" id="SSF142984">
    <property type="entry name" value="Nqo1 middle domain-like"/>
    <property type="match status" value="1"/>
</dbReference>
<dbReference type="Gene3D" id="1.20.1440.230">
    <property type="entry name" value="NADH-ubiquinone oxidoreductase 51kDa subunit, iron-sulphur binding domain"/>
    <property type="match status" value="1"/>
</dbReference>
<dbReference type="EMBL" id="CP011509">
    <property type="protein sequence ID" value="AKJ00643.1"/>
    <property type="molecule type" value="Genomic_DNA"/>
</dbReference>
<dbReference type="InterPro" id="IPR011538">
    <property type="entry name" value="Nuo51_FMN-bd"/>
</dbReference>
<keyword evidence="11 13" id="KW-0520">NAD</keyword>
<dbReference type="AlphaFoldDB" id="A0AAC8TCC0"/>
<evidence type="ECO:0000256" key="1">
    <source>
        <dbReference type="ARBA" id="ARBA00001917"/>
    </source>
</evidence>
<dbReference type="InterPro" id="IPR037207">
    <property type="entry name" value="Nuop51_4Fe4S-bd_sf"/>
</dbReference>
<dbReference type="Gene3D" id="6.10.250.1450">
    <property type="match status" value="1"/>
</dbReference>